<comment type="caution">
    <text evidence="2">The sequence shown here is derived from an EMBL/GenBank/DDBJ whole genome shotgun (WGS) entry which is preliminary data.</text>
</comment>
<feature type="coiled-coil region" evidence="1">
    <location>
        <begin position="22"/>
        <end position="63"/>
    </location>
</feature>
<dbReference type="EMBL" id="JACSQA010000027">
    <property type="protein sequence ID" value="MBD8027955.1"/>
    <property type="molecule type" value="Genomic_DNA"/>
</dbReference>
<evidence type="ECO:0000313" key="2">
    <source>
        <dbReference type="EMBL" id="MBD8027955.1"/>
    </source>
</evidence>
<keyword evidence="1" id="KW-0175">Coiled coil</keyword>
<dbReference type="Pfam" id="PF04294">
    <property type="entry name" value="VanW"/>
    <property type="match status" value="1"/>
</dbReference>
<keyword evidence="3" id="KW-1185">Reference proteome</keyword>
<dbReference type="Proteomes" id="UP000640930">
    <property type="component" value="Unassembled WGS sequence"/>
</dbReference>
<protein>
    <submittedName>
        <fullName evidence="2">VanW family protein</fullName>
    </submittedName>
</protein>
<accession>A0ABR8XFD8</accession>
<dbReference type="InterPro" id="IPR007391">
    <property type="entry name" value="Vancomycin_resist_VanW"/>
</dbReference>
<proteinExistence type="predicted"/>
<gene>
    <name evidence="2" type="ORF">H9636_14985</name>
</gene>
<name>A0ABR8XFD8_9BACL</name>
<reference evidence="2 3" key="1">
    <citation type="submission" date="2020-08" db="EMBL/GenBank/DDBJ databases">
        <title>A Genomic Blueprint of the Chicken Gut Microbiome.</title>
        <authorList>
            <person name="Gilroy R."/>
            <person name="Ravi A."/>
            <person name="Getino M."/>
            <person name="Pursley I."/>
            <person name="Horton D.L."/>
            <person name="Alikhan N.-F."/>
            <person name="Baker D."/>
            <person name="Gharbi K."/>
            <person name="Hall N."/>
            <person name="Watson M."/>
            <person name="Adriaenssens E.M."/>
            <person name="Foster-Nyarko E."/>
            <person name="Jarju S."/>
            <person name="Secka A."/>
            <person name="Antonio M."/>
            <person name="Oren A."/>
            <person name="Chaudhuri R."/>
            <person name="La Ragione R.M."/>
            <person name="Hildebrand F."/>
            <person name="Pallen M.J."/>
        </authorList>
    </citation>
    <scope>NUCLEOTIDE SEQUENCE [LARGE SCALE GENOMIC DNA]</scope>
    <source>
        <strain evidence="2 3">Re31</strain>
    </source>
</reference>
<dbReference type="InterPro" id="IPR052913">
    <property type="entry name" value="Glycopeptide_resist_protein"/>
</dbReference>
<dbReference type="PANTHER" id="PTHR35788:SF1">
    <property type="entry name" value="EXPORTED PROTEIN"/>
    <property type="match status" value="1"/>
</dbReference>
<dbReference type="PANTHER" id="PTHR35788">
    <property type="entry name" value="EXPORTED PROTEIN-RELATED"/>
    <property type="match status" value="1"/>
</dbReference>
<organism evidence="2 3">
    <name type="scientific">Ureibacillus galli</name>
    <dbReference type="NCBI Taxonomy" id="2762222"/>
    <lineage>
        <taxon>Bacteria</taxon>
        <taxon>Bacillati</taxon>
        <taxon>Bacillota</taxon>
        <taxon>Bacilli</taxon>
        <taxon>Bacillales</taxon>
        <taxon>Caryophanaceae</taxon>
        <taxon>Ureibacillus</taxon>
    </lineage>
</organism>
<sequence>MKGMAVKKIYMIMICSLILVGCSKSTSSKEQLKERITQLEQQVEELEREATKEQNGTDEKIEEGTSIIHLIDPSTEEIIFSFTPAELGFSTNLDRYKKEIEQLAMELARGTVNKPGYDQRMVLDKINENGELVKGKPQVILKEKELVEKILAVSKTGGNIELPIYMTESGYHQSEIADLDNVVIASYTTYFNSTDVGRSSNIKLSANAISNVIVGIEDIFSFNTTVGPRTKETGYQPALEIVNGEFEMGIGGGICQTSSTLFNTVDQLGVHYVERHHHSIDIGYVPKGRDATVSYGSLDFRFQNTTGVPFMIQASTTKDSITIKLTTSEKYALLLKN</sequence>
<dbReference type="PROSITE" id="PS51257">
    <property type="entry name" value="PROKAR_LIPOPROTEIN"/>
    <property type="match status" value="1"/>
</dbReference>
<evidence type="ECO:0000256" key="1">
    <source>
        <dbReference type="SAM" id="Coils"/>
    </source>
</evidence>
<evidence type="ECO:0000313" key="3">
    <source>
        <dbReference type="Proteomes" id="UP000640930"/>
    </source>
</evidence>